<keyword evidence="4" id="KW-0812">Transmembrane</keyword>
<name>A0AAX2H175_9FLAO</name>
<dbReference type="InterPro" id="IPR039426">
    <property type="entry name" value="TonB-dep_rcpt-like"/>
</dbReference>
<proteinExistence type="predicted"/>
<organism evidence="11 12">
    <name type="scientific">Capnocytophaga haemolytica</name>
    <dbReference type="NCBI Taxonomy" id="45243"/>
    <lineage>
        <taxon>Bacteria</taxon>
        <taxon>Pseudomonadati</taxon>
        <taxon>Bacteroidota</taxon>
        <taxon>Flavobacteriia</taxon>
        <taxon>Flavobacteriales</taxon>
        <taxon>Flavobacteriaceae</taxon>
        <taxon>Capnocytophaga</taxon>
    </lineage>
</organism>
<reference evidence="11 12" key="1">
    <citation type="submission" date="2017-06" db="EMBL/GenBank/DDBJ databases">
        <authorList>
            <consortium name="Pathogen Informatics"/>
        </authorList>
    </citation>
    <scope>NUCLEOTIDE SEQUENCE [LARGE SCALE GENOMIC DNA]</scope>
    <source>
        <strain evidence="11 12">NCTC12947</strain>
    </source>
</reference>
<sequence length="269" mass="30763">MCSRCVRVVLEIGGVLIEKTFREESEGYLLPADTEARVSVGKTYRTPTFEELYTRNIFSGHAFLGNENLLPEDGISAELNLKKTSLFNERKSNLSNKLGASYNNIKDKIHNVLLDIDAGTPRTQYINISKYQSYNLMSTNNLHLPQWDFSLGASLVWISQKIETEKYKNDDRFLMNLNANASASYNIKKWNTAVSAYYKLMGKSQMWLASGDGYVIADLDPYGWLDLSVQKQFLKHKQLKSVSLIMKKDRRKCLSFSLLCVSKLREELL</sequence>
<dbReference type="AlphaFoldDB" id="A0AAX2H175"/>
<dbReference type="SUPFAM" id="SSF56935">
    <property type="entry name" value="Porins"/>
    <property type="match status" value="1"/>
</dbReference>
<gene>
    <name evidence="11" type="ORF">SAMEA44541418_02417</name>
</gene>
<dbReference type="GO" id="GO:0009279">
    <property type="term" value="C:cell outer membrane"/>
    <property type="evidence" value="ECO:0007669"/>
    <property type="project" value="UniProtKB-SubCell"/>
</dbReference>
<keyword evidence="3" id="KW-1134">Transmembrane beta strand</keyword>
<keyword evidence="9" id="KW-0998">Cell outer membrane</keyword>
<keyword evidence="5" id="KW-0732">Signal</keyword>
<dbReference type="InterPro" id="IPR000531">
    <property type="entry name" value="Beta-barrel_TonB"/>
</dbReference>
<dbReference type="GO" id="GO:0044718">
    <property type="term" value="P:siderophore transmembrane transport"/>
    <property type="evidence" value="ECO:0007669"/>
    <property type="project" value="TreeGrafter"/>
</dbReference>
<dbReference type="PANTHER" id="PTHR30069">
    <property type="entry name" value="TONB-DEPENDENT OUTER MEMBRANE RECEPTOR"/>
    <property type="match status" value="1"/>
</dbReference>
<dbReference type="PANTHER" id="PTHR30069:SF29">
    <property type="entry name" value="HEMOGLOBIN AND HEMOGLOBIN-HAPTOGLOBIN-BINDING PROTEIN 1-RELATED"/>
    <property type="match status" value="1"/>
</dbReference>
<dbReference type="GO" id="GO:0015344">
    <property type="term" value="F:siderophore uptake transmembrane transporter activity"/>
    <property type="evidence" value="ECO:0007669"/>
    <property type="project" value="TreeGrafter"/>
</dbReference>
<evidence type="ECO:0000256" key="7">
    <source>
        <dbReference type="ARBA" id="ARBA00023136"/>
    </source>
</evidence>
<dbReference type="RefSeq" id="WP_082752985.1">
    <property type="nucleotide sequence ID" value="NZ_CP014227.1"/>
</dbReference>
<evidence type="ECO:0000256" key="2">
    <source>
        <dbReference type="ARBA" id="ARBA00022448"/>
    </source>
</evidence>
<evidence type="ECO:0000259" key="10">
    <source>
        <dbReference type="Pfam" id="PF00593"/>
    </source>
</evidence>
<feature type="domain" description="TonB-dependent receptor-like beta-barrel" evidence="10">
    <location>
        <begin position="30"/>
        <end position="233"/>
    </location>
</feature>
<evidence type="ECO:0000256" key="8">
    <source>
        <dbReference type="ARBA" id="ARBA00023170"/>
    </source>
</evidence>
<dbReference type="Gene3D" id="2.40.170.20">
    <property type="entry name" value="TonB-dependent receptor, beta-barrel domain"/>
    <property type="match status" value="1"/>
</dbReference>
<evidence type="ECO:0000256" key="6">
    <source>
        <dbReference type="ARBA" id="ARBA00023077"/>
    </source>
</evidence>
<keyword evidence="2" id="KW-0813">Transport</keyword>
<dbReference type="EMBL" id="LT906449">
    <property type="protein sequence ID" value="SNV16916.1"/>
    <property type="molecule type" value="Genomic_DNA"/>
</dbReference>
<keyword evidence="8 11" id="KW-0675">Receptor</keyword>
<keyword evidence="6" id="KW-0798">TonB box</keyword>
<accession>A0AAX2H175</accession>
<dbReference type="Pfam" id="PF00593">
    <property type="entry name" value="TonB_dep_Rec_b-barrel"/>
    <property type="match status" value="1"/>
</dbReference>
<evidence type="ECO:0000256" key="4">
    <source>
        <dbReference type="ARBA" id="ARBA00022692"/>
    </source>
</evidence>
<keyword evidence="7" id="KW-0472">Membrane</keyword>
<evidence type="ECO:0000313" key="12">
    <source>
        <dbReference type="Proteomes" id="UP000215539"/>
    </source>
</evidence>
<dbReference type="Proteomes" id="UP000215539">
    <property type="component" value="Chromosome 1"/>
</dbReference>
<evidence type="ECO:0000256" key="9">
    <source>
        <dbReference type="ARBA" id="ARBA00023237"/>
    </source>
</evidence>
<evidence type="ECO:0000256" key="5">
    <source>
        <dbReference type="ARBA" id="ARBA00022729"/>
    </source>
</evidence>
<evidence type="ECO:0000256" key="1">
    <source>
        <dbReference type="ARBA" id="ARBA00004571"/>
    </source>
</evidence>
<comment type="subcellular location">
    <subcellularLocation>
        <location evidence="1">Cell outer membrane</location>
        <topology evidence="1">Multi-pass membrane protein</topology>
    </subcellularLocation>
</comment>
<evidence type="ECO:0000313" key="11">
    <source>
        <dbReference type="EMBL" id="SNV16916.1"/>
    </source>
</evidence>
<dbReference type="InterPro" id="IPR036942">
    <property type="entry name" value="Beta-barrel_TonB_sf"/>
</dbReference>
<evidence type="ECO:0000256" key="3">
    <source>
        <dbReference type="ARBA" id="ARBA00022452"/>
    </source>
</evidence>
<protein>
    <submittedName>
        <fullName evidence="11">Outer membrane cobalamin receptor protein</fullName>
    </submittedName>
</protein>